<name>L8E8U4_HUMAN</name>
<proteinExistence type="predicted"/>
<reference evidence="1" key="1">
    <citation type="journal article" date="2013" name="PLoS ONE">
        <title>Direct detection of alternative open reading frames translation products in human significantly expands the proteome.</title>
        <authorList>
            <person name="Vanderperre B."/>
            <person name="Lucier J.-F."/>
            <person name="Motard J."/>
            <person name="Tremblay G."/>
            <person name="Vanderperre S."/>
            <person name="Wisztorski M."/>
            <person name="Salzet M."/>
            <person name="Boisvert F.-M."/>
            <person name="Roucou X."/>
        </authorList>
    </citation>
    <scope>NUCLEOTIDE SEQUENCE</scope>
</reference>
<gene>
    <name evidence="1" type="primary">ALPK1</name>
</gene>
<evidence type="ECO:0000313" key="1">
    <source>
        <dbReference type="EMBL" id="CCQ43730.1"/>
    </source>
</evidence>
<protein>
    <submittedName>
        <fullName evidence="1">Alternative protein ALPK1</fullName>
    </submittedName>
</protein>
<sequence length="65" mass="7330">MTDLMFPRVSSAGWINLSCMGKGISKKSLTPIHSTILRCVKYLKVIVETTKMNRKMQKQESASLL</sequence>
<dbReference type="OrthoDB" id="301415at2759"/>
<organism evidence="1">
    <name type="scientific">Homo sapiens</name>
    <name type="common">Human</name>
    <dbReference type="NCBI Taxonomy" id="9606"/>
    <lineage>
        <taxon>Eukaryota</taxon>
        <taxon>Metazoa</taxon>
        <taxon>Chordata</taxon>
        <taxon>Craniata</taxon>
        <taxon>Vertebrata</taxon>
        <taxon>Euteleostomi</taxon>
        <taxon>Mammalia</taxon>
        <taxon>Eutheria</taxon>
        <taxon>Euarchontoglires</taxon>
        <taxon>Primates</taxon>
        <taxon>Haplorrhini</taxon>
        <taxon>Catarrhini</taxon>
        <taxon>Hominidae</taxon>
        <taxon>Homo</taxon>
    </lineage>
</organism>
<dbReference type="AlphaFoldDB" id="L8E8U4"/>
<accession>L8E8U4</accession>
<dbReference type="ChiTaRS" id="ALPK1">
    <property type="organism name" value="human"/>
</dbReference>
<dbReference type="EMBL" id="HF584233">
    <property type="protein sequence ID" value="CCQ43730.1"/>
    <property type="molecule type" value="Genomic_DNA"/>
</dbReference>